<feature type="transmembrane region" description="Helical" evidence="3">
    <location>
        <begin position="386"/>
        <end position="404"/>
    </location>
</feature>
<evidence type="ECO:0008006" key="8">
    <source>
        <dbReference type="Google" id="ProtNLM"/>
    </source>
</evidence>
<accession>A0A0K6S7R2</accession>
<evidence type="ECO:0000256" key="1">
    <source>
        <dbReference type="PROSITE-ProRule" id="PRU00169"/>
    </source>
</evidence>
<feature type="transmembrane region" description="Helical" evidence="3">
    <location>
        <begin position="353"/>
        <end position="374"/>
    </location>
</feature>
<feature type="region of interest" description="Disordered" evidence="2">
    <location>
        <begin position="1128"/>
        <end position="1149"/>
    </location>
</feature>
<dbReference type="Gene3D" id="1.10.287.110">
    <property type="entry name" value="DnaJ domain"/>
    <property type="match status" value="1"/>
</dbReference>
<dbReference type="GO" id="GO:0016772">
    <property type="term" value="F:transferase activity, transferring phosphorus-containing groups"/>
    <property type="evidence" value="ECO:0007669"/>
    <property type="project" value="InterPro"/>
</dbReference>
<dbReference type="InterPro" id="IPR005467">
    <property type="entry name" value="His_kinase_dom"/>
</dbReference>
<dbReference type="SUPFAM" id="SSF52172">
    <property type="entry name" value="CheY-like"/>
    <property type="match status" value="1"/>
</dbReference>
<dbReference type="PANTHER" id="PTHR43888">
    <property type="entry name" value="DNAJ-LIKE-2, ISOFORM A-RELATED"/>
    <property type="match status" value="1"/>
</dbReference>
<dbReference type="InterPro" id="IPR001623">
    <property type="entry name" value="DnaJ_domain"/>
</dbReference>
<dbReference type="SMART" id="SM00271">
    <property type="entry name" value="DnaJ"/>
    <property type="match status" value="1"/>
</dbReference>
<dbReference type="InterPro" id="IPR011006">
    <property type="entry name" value="CheY-like_superfamily"/>
</dbReference>
<evidence type="ECO:0000259" key="4">
    <source>
        <dbReference type="PROSITE" id="PS50076"/>
    </source>
</evidence>
<dbReference type="Pfam" id="PF02518">
    <property type="entry name" value="HATPase_c"/>
    <property type="match status" value="1"/>
</dbReference>
<dbReference type="GO" id="GO:0000160">
    <property type="term" value="P:phosphorelay signal transduction system"/>
    <property type="evidence" value="ECO:0007669"/>
    <property type="project" value="InterPro"/>
</dbReference>
<dbReference type="PhylomeDB" id="A0A0K6S7R2"/>
<dbReference type="InterPro" id="IPR004358">
    <property type="entry name" value="Sig_transdc_His_kin-like_C"/>
</dbReference>
<dbReference type="PROSITE" id="PS50110">
    <property type="entry name" value="RESPONSE_REGULATORY"/>
    <property type="match status" value="1"/>
</dbReference>
<dbReference type="PROSITE" id="PS50076">
    <property type="entry name" value="DNAJ_2"/>
    <property type="match status" value="1"/>
</dbReference>
<dbReference type="SUPFAM" id="SSF55874">
    <property type="entry name" value="ATPase domain of HSP90 chaperone/DNA topoisomerase II/histidine kinase"/>
    <property type="match status" value="1"/>
</dbReference>
<dbReference type="FunFam" id="2.60.260.20:FF:000013">
    <property type="entry name" value="DnaJ subfamily B member 11"/>
    <property type="match status" value="1"/>
</dbReference>
<dbReference type="CDD" id="cd06257">
    <property type="entry name" value="DnaJ"/>
    <property type="match status" value="1"/>
</dbReference>
<feature type="region of interest" description="Disordered" evidence="2">
    <location>
        <begin position="823"/>
        <end position="898"/>
    </location>
</feature>
<gene>
    <name evidence="7" type="ORF">Cvel_22844.t2.CR2</name>
</gene>
<dbReference type="InterPro" id="IPR008971">
    <property type="entry name" value="HSP40/DnaJ_pept-bd"/>
</dbReference>
<dbReference type="PROSITE" id="PS50109">
    <property type="entry name" value="HIS_KIN"/>
    <property type="match status" value="1"/>
</dbReference>
<dbReference type="InterPro" id="IPR044713">
    <property type="entry name" value="DNJA1/2-like"/>
</dbReference>
<dbReference type="Gene3D" id="2.10.230.10">
    <property type="entry name" value="Heat shock protein DnaJ, cysteine-rich domain"/>
    <property type="match status" value="1"/>
</dbReference>
<dbReference type="InterPro" id="IPR018253">
    <property type="entry name" value="DnaJ_domain_CS"/>
</dbReference>
<feature type="transmembrane region" description="Helical" evidence="3">
    <location>
        <begin position="442"/>
        <end position="460"/>
    </location>
</feature>
<dbReference type="PRINTS" id="PR00625">
    <property type="entry name" value="JDOMAIN"/>
</dbReference>
<dbReference type="PROSITE" id="PS00636">
    <property type="entry name" value="DNAJ_1"/>
    <property type="match status" value="1"/>
</dbReference>
<dbReference type="Gene3D" id="2.60.260.20">
    <property type="entry name" value="Urease metallochaperone UreE, N-terminal domain"/>
    <property type="match status" value="2"/>
</dbReference>
<dbReference type="Pfam" id="PF01556">
    <property type="entry name" value="DnaJ_C"/>
    <property type="match status" value="1"/>
</dbReference>
<name>A0A0K6S7R2_9ALVE</name>
<evidence type="ECO:0000313" key="7">
    <source>
        <dbReference type="EMBL" id="CUC09700.1"/>
    </source>
</evidence>
<dbReference type="CDD" id="cd17546">
    <property type="entry name" value="REC_hyHK_CKI1_RcsC-like"/>
    <property type="match status" value="1"/>
</dbReference>
<dbReference type="AlphaFoldDB" id="A0A0K6S7R2"/>
<evidence type="ECO:0000259" key="5">
    <source>
        <dbReference type="PROSITE" id="PS50109"/>
    </source>
</evidence>
<evidence type="ECO:0000256" key="2">
    <source>
        <dbReference type="SAM" id="MobiDB-lite"/>
    </source>
</evidence>
<dbReference type="SUPFAM" id="SSF46565">
    <property type="entry name" value="Chaperone J-domain"/>
    <property type="match status" value="1"/>
</dbReference>
<feature type="region of interest" description="Disordered" evidence="2">
    <location>
        <begin position="911"/>
        <end position="986"/>
    </location>
</feature>
<proteinExistence type="predicted"/>
<dbReference type="InterPro" id="IPR003594">
    <property type="entry name" value="HATPase_dom"/>
</dbReference>
<reference evidence="7" key="1">
    <citation type="submission" date="2014-11" db="EMBL/GenBank/DDBJ databases">
        <title>Molecular phylogeny of cliff fern family Woodsiaceae with morphological implications.</title>
        <authorList>
            <person name="Shao Y.-Z."/>
            <person name="Wei R."/>
            <person name="Zhang X.-C."/>
        </authorList>
    </citation>
    <scope>NUCLEOTIDE SEQUENCE</scope>
</reference>
<dbReference type="GO" id="GO:0006457">
    <property type="term" value="P:protein folding"/>
    <property type="evidence" value="ECO:0007669"/>
    <property type="project" value="InterPro"/>
</dbReference>
<dbReference type="Pfam" id="PF00072">
    <property type="entry name" value="Response_reg"/>
    <property type="match status" value="1"/>
</dbReference>
<keyword evidence="1" id="KW-0597">Phosphoprotein</keyword>
<keyword evidence="3" id="KW-0472">Membrane</keyword>
<protein>
    <recommendedName>
        <fullName evidence="8">Histidine kinase</fullName>
    </recommendedName>
</protein>
<dbReference type="VEuPathDB" id="CryptoDB:Cvel_22844"/>
<feature type="domain" description="J" evidence="4">
    <location>
        <begin position="34"/>
        <end position="98"/>
    </location>
</feature>
<dbReference type="Pfam" id="PF00226">
    <property type="entry name" value="DnaJ"/>
    <property type="match status" value="1"/>
</dbReference>
<dbReference type="GO" id="GO:0030544">
    <property type="term" value="F:Hsp70 protein binding"/>
    <property type="evidence" value="ECO:0007669"/>
    <property type="project" value="InterPro"/>
</dbReference>
<sequence length="1199" mass="130736">MFCIRGTDEGRFEECLQGGVQLETSYQYLAVARDFYKILGITKSATSADVKKAYRKLSMKYHPDKNPDPEAGKKFSEIAEAYEALSDPEKRKTYDRYGEEGLKQAAQQPDHMDPFDIFSAFGFGGGRPRGRPDTPKTPGLKMKLRCSLDQLFFGEVFHVSYTRPVMCVSADECFIERRDCQGPGLRVVTQQMGPGFMVQNQMHDDSCVARGKAWKSKCSACPKGQTEEERIYLTAYVEAGMRNGDIITFEGAAEQKVGHEPGDLVLAIEEVPHSIFTRKGSDLHMLMEISLLDALVGFSRVLKHLDHTEVEVKRDAVTDNGFVMVIPEKGMPKRGEGGRGKLLITFKVKFPSYLASTVSLFLAVGASFTFGLCAEVSHRADHPDGALTVLLSVASILLNLSFGVREWDASTTITPADLLVHAILMAFLNVFVCLFSLRAFSSCVFVGVNTLCWTALTVWLSVHSSSSGKEAFAVFGAAGLSVSQAAVVKLLLTQRSSKRLAREVEVSESGEGQKQFLSYVFHEIRGPLGGAYLMMSEVTSTVMEVKKKMSVSGERERMPEGVESSIESLFELSEMVQAQMTLAGNVCNEVLQMEKVNSGCFEYEFRSEEVVSFFFRIMQEEQLVFKQKNVKLRLELDIRTGDTSAPSVFSNQPAFPVHLMESRSVFLLGYSGTMEGEALVGWADFLRIRQVVGNFLSNARKFTPSGGEVTMRVSASLLDDVPSHPPGSCPHADRLPDLASVCLWARIRVEVQDSGAGIDPADLSKLFKPYSQIKAGSMQGGGGTGLGLCISRVFVEAHCGGEVGVESEGEGRGSTFFFEFETPVLSTGSDGPERRPPNRVSETLTTEIPVGDSESRINSGGWGEVEGEQGDSEGKESGGEEDEIPVCDSLSSLASPPPATLSVWMSASRRTSEVFDGAPRLPIASRSSGKEEQEGLRQRRRRSSGRDEEATAFCFPQLDHGVLSDGSPLSPNSAATPRRQSQPVFSQRRASALEIAAKCRKKRSGTAHEIRGLPLLVHLPGLWGREGGPAGLSERDLRNFTADVLVVDDSAVCQIASALALRRLGYSVVTAGDGTEAVDRVVSRGQTFRAIFLDAHMPQMGGAEAVASILRHFSSQQARTRRERAKQLAAENGGNQEADLQLGTERERERERPVLIGLSGDAESMNAFLSAGCDRVLLKPIGASKFSAALEELNIPPQT</sequence>
<dbReference type="SUPFAM" id="SSF49493">
    <property type="entry name" value="HSP40/DnaJ peptide-binding domain"/>
    <property type="match status" value="2"/>
</dbReference>
<dbReference type="InterPro" id="IPR002939">
    <property type="entry name" value="DnaJ_C"/>
</dbReference>
<feature type="compositionally biased region" description="Basic and acidic residues" evidence="2">
    <location>
        <begin position="928"/>
        <end position="937"/>
    </location>
</feature>
<dbReference type="InterPro" id="IPR036890">
    <property type="entry name" value="HATPase_C_sf"/>
</dbReference>
<feature type="modified residue" description="4-aspartylphosphate" evidence="1">
    <location>
        <position position="1094"/>
    </location>
</feature>
<dbReference type="InterPro" id="IPR001789">
    <property type="entry name" value="Sig_transdc_resp-reg_receiver"/>
</dbReference>
<dbReference type="InterPro" id="IPR036869">
    <property type="entry name" value="J_dom_sf"/>
</dbReference>
<dbReference type="SMART" id="SM00448">
    <property type="entry name" value="REC"/>
    <property type="match status" value="1"/>
</dbReference>
<dbReference type="PRINTS" id="PR00344">
    <property type="entry name" value="BCTRLSENSOR"/>
</dbReference>
<dbReference type="SMART" id="SM00387">
    <property type="entry name" value="HATPase_c"/>
    <property type="match status" value="1"/>
</dbReference>
<organism evidence="7">
    <name type="scientific">Chromera velia CCMP2878</name>
    <dbReference type="NCBI Taxonomy" id="1169474"/>
    <lineage>
        <taxon>Eukaryota</taxon>
        <taxon>Sar</taxon>
        <taxon>Alveolata</taxon>
        <taxon>Colpodellida</taxon>
        <taxon>Chromeraceae</taxon>
        <taxon>Chromera</taxon>
    </lineage>
</organism>
<keyword evidence="3" id="KW-1133">Transmembrane helix</keyword>
<feature type="domain" description="Histidine kinase" evidence="5">
    <location>
        <begin position="519"/>
        <end position="824"/>
    </location>
</feature>
<evidence type="ECO:0000259" key="6">
    <source>
        <dbReference type="PROSITE" id="PS50110"/>
    </source>
</evidence>
<keyword evidence="3" id="KW-0812">Transmembrane</keyword>
<dbReference type="GO" id="GO:0051082">
    <property type="term" value="F:unfolded protein binding"/>
    <property type="evidence" value="ECO:0007669"/>
    <property type="project" value="InterPro"/>
</dbReference>
<feature type="compositionally biased region" description="Polar residues" evidence="2">
    <location>
        <begin position="967"/>
        <end position="986"/>
    </location>
</feature>
<dbReference type="Gene3D" id="3.40.50.2300">
    <property type="match status" value="1"/>
</dbReference>
<feature type="domain" description="Response regulatory" evidence="6">
    <location>
        <begin position="1043"/>
        <end position="1194"/>
    </location>
</feature>
<dbReference type="EMBL" id="CDMZ01001423">
    <property type="protein sequence ID" value="CUC09700.1"/>
    <property type="molecule type" value="Genomic_DNA"/>
</dbReference>
<evidence type="ECO:0000256" key="3">
    <source>
        <dbReference type="SAM" id="Phobius"/>
    </source>
</evidence>
<dbReference type="Gene3D" id="3.30.565.10">
    <property type="entry name" value="Histidine kinase-like ATPase, C-terminal domain"/>
    <property type="match status" value="1"/>
</dbReference>
<dbReference type="CDD" id="cd10747">
    <property type="entry name" value="DnaJ_C"/>
    <property type="match status" value="1"/>
</dbReference>
<feature type="transmembrane region" description="Helical" evidence="3">
    <location>
        <begin position="416"/>
        <end position="435"/>
    </location>
</feature>